<evidence type="ECO:0000313" key="1">
    <source>
        <dbReference type="EMBL" id="CEL05006.1"/>
    </source>
</evidence>
<dbReference type="InterPro" id="IPR036770">
    <property type="entry name" value="Ankyrin_rpt-contain_sf"/>
</dbReference>
<dbReference type="AlphaFoldDB" id="A0A0U5G336"/>
<keyword evidence="2" id="KW-1185">Reference proteome</keyword>
<dbReference type="Gene3D" id="1.25.40.20">
    <property type="entry name" value="Ankyrin repeat-containing domain"/>
    <property type="match status" value="1"/>
</dbReference>
<dbReference type="STRING" id="454130.A0A0U5G336"/>
<dbReference type="OrthoDB" id="4139874at2759"/>
<proteinExistence type="predicted"/>
<dbReference type="Proteomes" id="UP000054771">
    <property type="component" value="Unassembled WGS sequence"/>
</dbReference>
<organism evidence="1 2">
    <name type="scientific">Aspergillus calidoustus</name>
    <dbReference type="NCBI Taxonomy" id="454130"/>
    <lineage>
        <taxon>Eukaryota</taxon>
        <taxon>Fungi</taxon>
        <taxon>Dikarya</taxon>
        <taxon>Ascomycota</taxon>
        <taxon>Pezizomycotina</taxon>
        <taxon>Eurotiomycetes</taxon>
        <taxon>Eurotiomycetidae</taxon>
        <taxon>Eurotiales</taxon>
        <taxon>Aspergillaceae</taxon>
        <taxon>Aspergillus</taxon>
        <taxon>Aspergillus subgen. Nidulantes</taxon>
    </lineage>
</organism>
<dbReference type="EMBL" id="CDMC01000004">
    <property type="protein sequence ID" value="CEL05006.1"/>
    <property type="molecule type" value="Genomic_DNA"/>
</dbReference>
<evidence type="ECO:0000313" key="2">
    <source>
        <dbReference type="Proteomes" id="UP000054771"/>
    </source>
</evidence>
<reference evidence="2" key="1">
    <citation type="journal article" date="2016" name="Genome Announc.">
        <title>Draft genome sequences of fungus Aspergillus calidoustus.</title>
        <authorList>
            <person name="Horn F."/>
            <person name="Linde J."/>
            <person name="Mattern D.J."/>
            <person name="Walther G."/>
            <person name="Guthke R."/>
            <person name="Scherlach K."/>
            <person name="Martin K."/>
            <person name="Brakhage A.A."/>
            <person name="Petzke L."/>
            <person name="Valiante V."/>
        </authorList>
    </citation>
    <scope>NUCLEOTIDE SEQUENCE [LARGE SCALE GENOMIC DNA]</scope>
    <source>
        <strain evidence="2">SF006504</strain>
    </source>
</reference>
<evidence type="ECO:0008006" key="3">
    <source>
        <dbReference type="Google" id="ProtNLM"/>
    </source>
</evidence>
<name>A0A0U5G336_ASPCI</name>
<dbReference type="SUPFAM" id="SSF48403">
    <property type="entry name" value="Ankyrin repeat"/>
    <property type="match status" value="1"/>
</dbReference>
<accession>A0A0U5G336</accession>
<sequence length="377" mass="42457">MVWASESRIPLCLSAAQKTLESLLAPRFFTGDIPQGRQHRPELIRLEVYTTANWRRIANFKMGDEAAFIRQVFGNTTLGSGAAAFQGSFPNCTFNTIAGLPSEWFPHLQDFIRSMLPGNKDSQYDRLFTSVTQLGFLGKAQRQLATGGEARRILGNIRSILQAISQPASFVESDELRERLQIESSEAIDGILRKSEEVHINKTDAIRRGPTETTESMQISRIDHLSRVPRCEVRIQTWELGTGGQEQKRGYEELSTRIDIRPELGDPEQKPFISVYIKRFQELRYAVAQPIVLGPLVIARRTIPLGSPIYSIIAKGDLEGFKTMLKAGKASLWDCDPCGRSLITYAVFKCQPKICNYLIQNGADVDSVEPLFWDYPR</sequence>
<protein>
    <recommendedName>
        <fullName evidence="3">Ankyrin repeat protein</fullName>
    </recommendedName>
</protein>
<gene>
    <name evidence="1" type="ORF">ASPCAL06128</name>
</gene>